<proteinExistence type="predicted"/>
<dbReference type="Proteomes" id="UP000824209">
    <property type="component" value="Unassembled WGS sequence"/>
</dbReference>
<evidence type="ECO:0000259" key="7">
    <source>
        <dbReference type="Pfam" id="PF01895"/>
    </source>
</evidence>
<accession>A0A9D2M2W9</accession>
<dbReference type="Pfam" id="PF01895">
    <property type="entry name" value="PhoU"/>
    <property type="match status" value="2"/>
</dbReference>
<keyword evidence="5 6" id="KW-0472">Membrane</keyword>
<dbReference type="InterPro" id="IPR003841">
    <property type="entry name" value="Na/Pi_transpt"/>
</dbReference>
<keyword evidence="3 6" id="KW-0812">Transmembrane</keyword>
<keyword evidence="4 6" id="KW-1133">Transmembrane helix</keyword>
<dbReference type="InterPro" id="IPR004633">
    <property type="entry name" value="NaPi_cotrn-rel/YqeW-like"/>
</dbReference>
<evidence type="ECO:0000256" key="5">
    <source>
        <dbReference type="ARBA" id="ARBA00023136"/>
    </source>
</evidence>
<feature type="transmembrane region" description="Helical" evidence="6">
    <location>
        <begin position="148"/>
        <end position="166"/>
    </location>
</feature>
<feature type="domain" description="PhoU" evidence="7">
    <location>
        <begin position="464"/>
        <end position="540"/>
    </location>
</feature>
<evidence type="ECO:0000256" key="6">
    <source>
        <dbReference type="SAM" id="Phobius"/>
    </source>
</evidence>
<dbReference type="NCBIfam" id="NF037997">
    <property type="entry name" value="Na_Pi_symport"/>
    <property type="match status" value="1"/>
</dbReference>
<comment type="caution">
    <text evidence="8">The sequence shown here is derived from an EMBL/GenBank/DDBJ whole genome shotgun (WGS) entry which is preliminary data.</text>
</comment>
<evidence type="ECO:0000313" key="9">
    <source>
        <dbReference type="Proteomes" id="UP000824209"/>
    </source>
</evidence>
<evidence type="ECO:0000256" key="1">
    <source>
        <dbReference type="ARBA" id="ARBA00004651"/>
    </source>
</evidence>
<dbReference type="GO" id="GO:0044341">
    <property type="term" value="P:sodium-dependent phosphate transport"/>
    <property type="evidence" value="ECO:0007669"/>
    <property type="project" value="InterPro"/>
</dbReference>
<name>A0A9D2M2W9_9FIRM</name>
<dbReference type="Gene3D" id="1.20.58.220">
    <property type="entry name" value="Phosphate transport system protein phou homolog 2, domain 2"/>
    <property type="match status" value="1"/>
</dbReference>
<evidence type="ECO:0000256" key="4">
    <source>
        <dbReference type="ARBA" id="ARBA00022989"/>
    </source>
</evidence>
<dbReference type="Pfam" id="PF02690">
    <property type="entry name" value="Na_Pi_cotrans"/>
    <property type="match status" value="1"/>
</dbReference>
<evidence type="ECO:0000313" key="8">
    <source>
        <dbReference type="EMBL" id="HJB39834.1"/>
    </source>
</evidence>
<feature type="transmembrane region" description="Helical" evidence="6">
    <location>
        <begin position="81"/>
        <end position="104"/>
    </location>
</feature>
<evidence type="ECO:0000256" key="3">
    <source>
        <dbReference type="ARBA" id="ARBA00022692"/>
    </source>
</evidence>
<reference evidence="8" key="2">
    <citation type="submission" date="2021-04" db="EMBL/GenBank/DDBJ databases">
        <authorList>
            <person name="Gilroy R."/>
        </authorList>
    </citation>
    <scope>NUCLEOTIDE SEQUENCE</scope>
    <source>
        <strain evidence="8">ChiBcec8-14828</strain>
    </source>
</reference>
<sequence length="584" mass="63218">MDIFSLFTMLGGLALFLFGMDILGKSLEKQAGSRLSNVLSRLTDNPLKGFFLGAAVTAVIQSSSAATVMVVGFVNSGLMTLHGAVGVIMGSNVGTTITSWVLSLSGLEGNSLLVRLLKPSGFAPLLSFIGVLLYLFSKREKRRGIGTILLGFSILMMGMETMSNAVKPLADLPEFTSLFTMFENPLLGILLGVLVTAAIQSSSASVGILQALATTGAVTVGSAVPIILGQNIGTCVTALLSSVGANKNARRAAMVHLYFNIVGVTLFALFFYGLDAAIHFPFVSQAVTPLGIAQIHTIFNLAATAALLPCGKLLERLAVATIPDDKTPEKIQLLDERLLAQPTLAVKQAKNVTDKMATLCRESILKSMSLTHRWDDAIAMQVQEGEEEVDRMEDALGTYLVAVSEKELSQEDNRTVSILLHTIGDFERIGDHAVNLHKAAKEMHDKKISFSQAAQKELAVLEHAVQDLLNRAIEAFEGLQAGQASRAEPLEEVVDELVRELKNRHIARLQTGACTIELGFVLQDILTNYERVADHCSNIAVAVLELTHGSFETHAYLNRVRDERDSAFTAQYEKDHRHYGLEEI</sequence>
<dbReference type="GO" id="GO:0005886">
    <property type="term" value="C:plasma membrane"/>
    <property type="evidence" value="ECO:0007669"/>
    <property type="project" value="UniProtKB-SubCell"/>
</dbReference>
<evidence type="ECO:0000256" key="2">
    <source>
        <dbReference type="ARBA" id="ARBA00022475"/>
    </source>
</evidence>
<dbReference type="InterPro" id="IPR038078">
    <property type="entry name" value="PhoU-like_sf"/>
</dbReference>
<organism evidence="8 9">
    <name type="scientific">Candidatus Ruthenibacterium avium</name>
    <dbReference type="NCBI Taxonomy" id="2838751"/>
    <lineage>
        <taxon>Bacteria</taxon>
        <taxon>Bacillati</taxon>
        <taxon>Bacillota</taxon>
        <taxon>Clostridia</taxon>
        <taxon>Eubacteriales</taxon>
        <taxon>Oscillospiraceae</taxon>
        <taxon>Ruthenibacterium</taxon>
    </lineage>
</organism>
<feature type="transmembrane region" description="Helical" evidence="6">
    <location>
        <begin position="257"/>
        <end position="274"/>
    </location>
</feature>
<dbReference type="NCBIfam" id="TIGR00704">
    <property type="entry name" value="NaPi_cotrn_rel"/>
    <property type="match status" value="1"/>
</dbReference>
<comment type="subcellular location">
    <subcellularLocation>
        <location evidence="1">Cell membrane</location>
        <topology evidence="1">Multi-pass membrane protein</topology>
    </subcellularLocation>
</comment>
<feature type="transmembrane region" description="Helical" evidence="6">
    <location>
        <begin position="186"/>
        <end position="209"/>
    </location>
</feature>
<dbReference type="PANTHER" id="PTHR10010:SF46">
    <property type="entry name" value="SODIUM-DEPENDENT PHOSPHATE TRANSPORT PROTEIN 2B"/>
    <property type="match status" value="1"/>
</dbReference>
<gene>
    <name evidence="8" type="ORF">H9943_05500</name>
</gene>
<dbReference type="GO" id="GO:0005436">
    <property type="term" value="F:sodium:phosphate symporter activity"/>
    <property type="evidence" value="ECO:0007669"/>
    <property type="project" value="InterPro"/>
</dbReference>
<feature type="transmembrane region" description="Helical" evidence="6">
    <location>
        <begin position="50"/>
        <end position="74"/>
    </location>
</feature>
<feature type="domain" description="PhoU" evidence="7">
    <location>
        <begin position="354"/>
        <end position="436"/>
    </location>
</feature>
<protein>
    <submittedName>
        <fullName evidence="8">Na/Pi cotransporter family protein</fullName>
    </submittedName>
</protein>
<dbReference type="AlphaFoldDB" id="A0A9D2M2W9"/>
<dbReference type="PANTHER" id="PTHR10010">
    <property type="entry name" value="SOLUTE CARRIER FAMILY 34 SODIUM PHOSPHATE , MEMBER 2-RELATED"/>
    <property type="match status" value="1"/>
</dbReference>
<dbReference type="InterPro" id="IPR026022">
    <property type="entry name" value="PhoU_dom"/>
</dbReference>
<keyword evidence="2" id="KW-1003">Cell membrane</keyword>
<feature type="transmembrane region" description="Helical" evidence="6">
    <location>
        <begin position="116"/>
        <end position="136"/>
    </location>
</feature>
<feature type="transmembrane region" description="Helical" evidence="6">
    <location>
        <begin position="286"/>
        <end position="308"/>
    </location>
</feature>
<dbReference type="SUPFAM" id="SSF109755">
    <property type="entry name" value="PhoU-like"/>
    <property type="match status" value="1"/>
</dbReference>
<reference evidence="8" key="1">
    <citation type="journal article" date="2021" name="PeerJ">
        <title>Extensive microbial diversity within the chicken gut microbiome revealed by metagenomics and culture.</title>
        <authorList>
            <person name="Gilroy R."/>
            <person name="Ravi A."/>
            <person name="Getino M."/>
            <person name="Pursley I."/>
            <person name="Horton D.L."/>
            <person name="Alikhan N.F."/>
            <person name="Baker D."/>
            <person name="Gharbi K."/>
            <person name="Hall N."/>
            <person name="Watson M."/>
            <person name="Adriaenssens E.M."/>
            <person name="Foster-Nyarko E."/>
            <person name="Jarju S."/>
            <person name="Secka A."/>
            <person name="Antonio M."/>
            <person name="Oren A."/>
            <person name="Chaudhuri R.R."/>
            <person name="La Ragione R."/>
            <person name="Hildebrand F."/>
            <person name="Pallen M.J."/>
        </authorList>
    </citation>
    <scope>NUCLEOTIDE SEQUENCE</scope>
    <source>
        <strain evidence="8">ChiBcec8-14828</strain>
    </source>
</reference>
<dbReference type="EMBL" id="DWYA01000052">
    <property type="protein sequence ID" value="HJB39834.1"/>
    <property type="molecule type" value="Genomic_DNA"/>
</dbReference>